<dbReference type="Proteomes" id="UP000831327">
    <property type="component" value="Chromosome"/>
</dbReference>
<organism evidence="1 2">
    <name type="scientific">Roseomonas fluvialis</name>
    <dbReference type="NCBI Taxonomy" id="1750527"/>
    <lineage>
        <taxon>Bacteria</taxon>
        <taxon>Pseudomonadati</taxon>
        <taxon>Pseudomonadota</taxon>
        <taxon>Alphaproteobacteria</taxon>
        <taxon>Acetobacterales</taxon>
        <taxon>Roseomonadaceae</taxon>
        <taxon>Roseomonas</taxon>
    </lineage>
</organism>
<gene>
    <name evidence="1" type="ORF">Rmf_27760</name>
</gene>
<accession>A0ABM7Y4R0</accession>
<keyword evidence="2" id="KW-1185">Reference proteome</keyword>
<protein>
    <recommendedName>
        <fullName evidence="3">Lipoprotein</fullName>
    </recommendedName>
</protein>
<dbReference type="EMBL" id="AP025637">
    <property type="protein sequence ID" value="BDG72847.1"/>
    <property type="molecule type" value="Genomic_DNA"/>
</dbReference>
<reference evidence="1 2" key="1">
    <citation type="journal article" date="2016" name="Microbes Environ.">
        <title>Phylogenetically diverse aerobic anoxygenic phototrophic bacteria isolated from epilithic biofilms in Tama river, Japan.</title>
        <authorList>
            <person name="Hirose S."/>
            <person name="Matsuura K."/>
            <person name="Haruta S."/>
        </authorList>
    </citation>
    <scope>NUCLEOTIDE SEQUENCE [LARGE SCALE GENOMIC DNA]</scope>
    <source>
        <strain evidence="1 2">S08</strain>
    </source>
</reference>
<proteinExistence type="predicted"/>
<evidence type="ECO:0000313" key="2">
    <source>
        <dbReference type="Proteomes" id="UP000831327"/>
    </source>
</evidence>
<dbReference type="RefSeq" id="WP_244407032.1">
    <property type="nucleotide sequence ID" value="NZ_AP025637.1"/>
</dbReference>
<sequence length="225" mass="23190">MLPLLAACALPPNTALQDWARTASVAVDQPALLAGPAQDGLLAQQQALAAWLYALGVLAGEEQPLTFRAARFAPLAARAAADPTAAEAVAALGAVLERAQAGNIPPAARAYSAGQAQVVEDLRLRPAIRAANGPVQVLAASLGAAMAAGEAPAQDRTTYRRVLDRVAEGHAMIDARTRHITQVAVAREIRDAEDTLLRLQRLLPPDPVVAARPPGGGAVAALVQP</sequence>
<evidence type="ECO:0008006" key="3">
    <source>
        <dbReference type="Google" id="ProtNLM"/>
    </source>
</evidence>
<evidence type="ECO:0000313" key="1">
    <source>
        <dbReference type="EMBL" id="BDG72847.1"/>
    </source>
</evidence>
<name>A0ABM7Y4R0_9PROT</name>